<comment type="catalytic activity">
    <reaction evidence="11 12">
        <text>a quinone + NADH + 5 H(+)(in) = a quinol + NAD(+) + 4 H(+)(out)</text>
        <dbReference type="Rhea" id="RHEA:57888"/>
        <dbReference type="ChEBI" id="CHEBI:15378"/>
        <dbReference type="ChEBI" id="CHEBI:24646"/>
        <dbReference type="ChEBI" id="CHEBI:57540"/>
        <dbReference type="ChEBI" id="CHEBI:57945"/>
        <dbReference type="ChEBI" id="CHEBI:132124"/>
    </reaction>
</comment>
<keyword evidence="9 12" id="KW-0411">Iron-sulfur</keyword>
<comment type="cofactor">
    <cofactor evidence="1 12">
        <name>[4Fe-4S] cluster</name>
        <dbReference type="ChEBI" id="CHEBI:49883"/>
    </cofactor>
</comment>
<keyword evidence="7 12" id="KW-1278">Translocase</keyword>
<evidence type="ECO:0000256" key="12">
    <source>
        <dbReference type="RuleBase" id="RU003525"/>
    </source>
</evidence>
<dbReference type="InterPro" id="IPR009010">
    <property type="entry name" value="Asp_de-COase-like_dom_sf"/>
</dbReference>
<dbReference type="CDD" id="cd00207">
    <property type="entry name" value="fer2"/>
    <property type="match status" value="1"/>
</dbReference>
<evidence type="ECO:0000256" key="7">
    <source>
        <dbReference type="ARBA" id="ARBA00022967"/>
    </source>
</evidence>
<dbReference type="Proteomes" id="UP000322822">
    <property type="component" value="Chromosome 1"/>
</dbReference>
<dbReference type="SUPFAM" id="SSF53706">
    <property type="entry name" value="Formate dehydrogenase/DMSO reductase, domains 1-3"/>
    <property type="match status" value="1"/>
</dbReference>
<dbReference type="SUPFAM" id="SSF54862">
    <property type="entry name" value="4Fe-4S ferredoxins"/>
    <property type="match status" value="1"/>
</dbReference>
<evidence type="ECO:0000256" key="5">
    <source>
        <dbReference type="ARBA" id="ARBA00022719"/>
    </source>
</evidence>
<dbReference type="InterPro" id="IPR036010">
    <property type="entry name" value="2Fe-2S_ferredoxin-like_sf"/>
</dbReference>
<dbReference type="NCBIfam" id="TIGR01973">
    <property type="entry name" value="NuoG"/>
    <property type="match status" value="1"/>
</dbReference>
<proteinExistence type="inferred from homology"/>
<comment type="similarity">
    <text evidence="2 12">Belongs to the complex I 75 kDa subunit family.</text>
</comment>
<dbReference type="PROSITE" id="PS51669">
    <property type="entry name" value="4FE4S_MOW_BIS_MGD"/>
    <property type="match status" value="1"/>
</dbReference>
<dbReference type="InterPro" id="IPR001041">
    <property type="entry name" value="2Fe-2S_ferredoxin-type"/>
</dbReference>
<protein>
    <recommendedName>
        <fullName evidence="12">NADH-quinone oxidoreductase</fullName>
        <ecNumber evidence="12">7.1.1.-</ecNumber>
    </recommendedName>
</protein>
<feature type="domain" description="4Fe-4S His(Cys)3-ligated-type" evidence="15">
    <location>
        <begin position="78"/>
        <end position="117"/>
    </location>
</feature>
<dbReference type="InterPro" id="IPR019574">
    <property type="entry name" value="NADH_UbQ_OxRdtase_Gsu_4Fe4S-bd"/>
</dbReference>
<dbReference type="EC" id="7.1.1.-" evidence="12"/>
<dbReference type="FunFam" id="3.30.70.20:FF:000002">
    <property type="entry name" value="NADH-ubiquinone oxidoreductase 75 kDa subunit"/>
    <property type="match status" value="1"/>
</dbReference>
<evidence type="ECO:0000256" key="8">
    <source>
        <dbReference type="ARBA" id="ARBA00023004"/>
    </source>
</evidence>
<name>A0A5P2H2L9_9BURK</name>
<dbReference type="Pfam" id="PF10588">
    <property type="entry name" value="NADH-G_4Fe-4S_3"/>
    <property type="match status" value="1"/>
</dbReference>
<dbReference type="CDD" id="cd02772">
    <property type="entry name" value="MopB_NDH-1_NuoG2"/>
    <property type="match status" value="1"/>
</dbReference>
<dbReference type="FunFam" id="3.10.20.740:FF:000001">
    <property type="entry name" value="NADH-quinone oxidoreductase subunit G"/>
    <property type="match status" value="1"/>
</dbReference>
<dbReference type="PROSITE" id="PS00643">
    <property type="entry name" value="COMPLEX1_75K_3"/>
    <property type="match status" value="1"/>
</dbReference>
<dbReference type="InterPro" id="IPR000283">
    <property type="entry name" value="NADH_UbQ_OxRdtase_75kDa_su_CS"/>
</dbReference>
<dbReference type="Gene3D" id="3.40.228.10">
    <property type="entry name" value="Dimethylsulfoxide Reductase, domain 2"/>
    <property type="match status" value="1"/>
</dbReference>
<dbReference type="Pfam" id="PF13510">
    <property type="entry name" value="Fer2_4"/>
    <property type="match status" value="1"/>
</dbReference>
<gene>
    <name evidence="16" type="ORF">FOB72_09855</name>
</gene>
<feature type="domain" description="4Fe-4S Mo/W bis-MGD-type" evidence="14">
    <location>
        <begin position="216"/>
        <end position="272"/>
    </location>
</feature>
<dbReference type="PROSITE" id="PS00642">
    <property type="entry name" value="COMPLEX1_75K_2"/>
    <property type="match status" value="1"/>
</dbReference>
<accession>A0A5P2H2L9</accession>
<evidence type="ECO:0000256" key="6">
    <source>
        <dbReference type="ARBA" id="ARBA00022723"/>
    </source>
</evidence>
<dbReference type="PANTHER" id="PTHR43105">
    <property type="entry name" value="RESPIRATORY NITRATE REDUCTASE"/>
    <property type="match status" value="1"/>
</dbReference>
<dbReference type="Gene3D" id="3.40.50.740">
    <property type="match status" value="2"/>
</dbReference>
<keyword evidence="6 12" id="KW-0479">Metal-binding</keyword>
<dbReference type="PROSITE" id="PS51839">
    <property type="entry name" value="4FE4S_HC3"/>
    <property type="match status" value="1"/>
</dbReference>
<dbReference type="InterPro" id="IPR050123">
    <property type="entry name" value="Prok_molybdopt-oxidoreductase"/>
</dbReference>
<reference evidence="16 17" key="1">
    <citation type="submission" date="2019-09" db="EMBL/GenBank/DDBJ databases">
        <title>FDA dAtabase for Regulatory Grade micrObial Sequences (FDA-ARGOS): Supporting development and validation of Infectious Disease Dx tests.</title>
        <authorList>
            <person name="Sciortino C."/>
            <person name="Tallon L."/>
            <person name="Sadzewicz L."/>
            <person name="Vavikolanu K."/>
            <person name="Mehta A."/>
            <person name="Aluvathingal J."/>
            <person name="Nadendla S."/>
            <person name="Nandy P."/>
            <person name="Geyer C."/>
            <person name="Yan Y."/>
            <person name="Sichtig H."/>
        </authorList>
    </citation>
    <scope>NUCLEOTIDE SEQUENCE [LARGE SCALE GENOMIC DNA]</scope>
    <source>
        <strain evidence="16 17">FDAARGOS_664</strain>
    </source>
</reference>
<dbReference type="GO" id="GO:0016651">
    <property type="term" value="F:oxidoreductase activity, acting on NAD(P)H"/>
    <property type="evidence" value="ECO:0007669"/>
    <property type="project" value="InterPro"/>
</dbReference>
<sequence length="793" mass="84044">MVELEIDGKKVEVAEGSLVMEAARKLGTYIPHFCYHRKLSIAANCRMCLVEVEKAPKALPACATPVTPGMKVFTNSEKAVKAQKSVMEFLLINHPLDCPICDQGGECQLQDLAVGYGASESRYKEEKRVVFHKNVGPLISMEEMTRCIHCTRCVRFGQEVAGVMELGMLNRGEHSEITTFVGQTVDSELSGNMIDLCPVGALTSKPFRYSARTWELARRKSVSPHDGLGANLVVQTKNQRVMRVLPLENEDVNECWISDKDRFSYEGLNSQDRLTRPLLKQGGQWMETDWQTALEYVANGLASIKRDHGADQIAALASPHSTLEELYLLGKFMRGIGSDNVDFRLRQTDFSAKLGGTPWLGLPVADVSALQRVLVIGSSLRKDHPLLAARLRQAGKKGARVAVLGAGGEDLLMPLAARVDVAPSGWTAALAGIANAIAAAKGVAAPAGTAGFEADGSANDAAKKIADALLSGERRAVFLGNEAVRHPQFSTLHALAQWIATETSATLGFLTEAANTVGGYVAGALPQQGGANAQAMFDAPRKAYVVLNAEPEFDTADPRKALAALGQAGTVVVLSAFRSDAALQYADVILPVAPFTETAGTFVNAEGTAQSFNGVVRALGESRPAWKVLRVLGNMLDVAGFDFDTAEAVREEALAKAIAPTLNNTTDAPIKVTAAAAGAVERIADVPIYHADPIVRRADSLQLTAAARRAMQVGLSSDLFDKLGVQVGDPVRVTQDGGSVVLPAALENTLPANTVRVSAATTAAASLGALFGTVTVEKAIDLSAGQQAAAVTA</sequence>
<dbReference type="Pfam" id="PF00384">
    <property type="entry name" value="Molybdopterin"/>
    <property type="match status" value="1"/>
</dbReference>
<dbReference type="OrthoDB" id="7376058at2"/>
<dbReference type="SUPFAM" id="SSF50692">
    <property type="entry name" value="ADC-like"/>
    <property type="match status" value="1"/>
</dbReference>
<keyword evidence="10 12" id="KW-0520">NAD</keyword>
<dbReference type="InterPro" id="IPR006656">
    <property type="entry name" value="Mopterin_OxRdtase"/>
</dbReference>
<dbReference type="Pfam" id="PF22117">
    <property type="entry name" value="Fer4_Nqo3"/>
    <property type="match status" value="1"/>
</dbReference>
<keyword evidence="3 12" id="KW-0004">4Fe-4S</keyword>
<dbReference type="Gene3D" id="3.30.70.20">
    <property type="match status" value="1"/>
</dbReference>
<dbReference type="GO" id="GO:0048038">
    <property type="term" value="F:quinone binding"/>
    <property type="evidence" value="ECO:0007669"/>
    <property type="project" value="UniProtKB-UniRule"/>
</dbReference>
<dbReference type="InterPro" id="IPR010228">
    <property type="entry name" value="NADH_UbQ_OxRdtase_Gsu"/>
</dbReference>
<keyword evidence="4 12" id="KW-0001">2Fe-2S</keyword>
<keyword evidence="5 12" id="KW-0874">Quinone</keyword>
<organism evidence="16 17">
    <name type="scientific">Cupriavidus pauculus</name>
    <dbReference type="NCBI Taxonomy" id="82633"/>
    <lineage>
        <taxon>Bacteria</taxon>
        <taxon>Pseudomonadati</taxon>
        <taxon>Pseudomonadota</taxon>
        <taxon>Betaproteobacteria</taxon>
        <taxon>Burkholderiales</taxon>
        <taxon>Burkholderiaceae</taxon>
        <taxon>Cupriavidus</taxon>
    </lineage>
</organism>
<evidence type="ECO:0000256" key="1">
    <source>
        <dbReference type="ARBA" id="ARBA00001966"/>
    </source>
</evidence>
<dbReference type="PROSITE" id="PS51085">
    <property type="entry name" value="2FE2S_FER_2"/>
    <property type="match status" value="1"/>
</dbReference>
<dbReference type="InterPro" id="IPR006963">
    <property type="entry name" value="Mopterin_OxRdtase_4Fe-4S_dom"/>
</dbReference>
<dbReference type="Pfam" id="PF22151">
    <property type="entry name" value="Fer4_NDSU1"/>
    <property type="match status" value="1"/>
</dbReference>
<evidence type="ECO:0000256" key="4">
    <source>
        <dbReference type="ARBA" id="ARBA00022714"/>
    </source>
</evidence>
<evidence type="ECO:0000313" key="16">
    <source>
        <dbReference type="EMBL" id="QET02307.1"/>
    </source>
</evidence>
<comment type="function">
    <text evidence="12">NDH-1 shuttles electrons from NADH, via FMN and iron-sulfur (Fe-S) centers, to quinones in the respiratory chain. Couples the redox reaction to proton translocation (for every two electrons transferred, four hydrogen ions are translocated across the cytoplasmic membrane), and thus conserves the redox energy in a proton gradient.</text>
</comment>
<feature type="domain" description="2Fe-2S ferredoxin-type" evidence="13">
    <location>
        <begin position="1"/>
        <end position="78"/>
    </location>
</feature>
<dbReference type="GO" id="GO:0042773">
    <property type="term" value="P:ATP synthesis coupled electron transport"/>
    <property type="evidence" value="ECO:0007669"/>
    <property type="project" value="InterPro"/>
</dbReference>
<evidence type="ECO:0000256" key="10">
    <source>
        <dbReference type="ARBA" id="ARBA00023027"/>
    </source>
</evidence>
<dbReference type="GO" id="GO:0046872">
    <property type="term" value="F:metal ion binding"/>
    <property type="evidence" value="ECO:0007669"/>
    <property type="project" value="UniProtKB-UniRule"/>
</dbReference>
<keyword evidence="16" id="KW-0560">Oxidoreductase</keyword>
<dbReference type="RefSeq" id="WP_150372346.1">
    <property type="nucleotide sequence ID" value="NZ_CP044065.1"/>
</dbReference>
<dbReference type="GO" id="GO:0016020">
    <property type="term" value="C:membrane"/>
    <property type="evidence" value="ECO:0007669"/>
    <property type="project" value="InterPro"/>
</dbReference>
<dbReference type="EMBL" id="CP044065">
    <property type="protein sequence ID" value="QET02307.1"/>
    <property type="molecule type" value="Genomic_DNA"/>
</dbReference>
<evidence type="ECO:0000313" key="17">
    <source>
        <dbReference type="Proteomes" id="UP000322822"/>
    </source>
</evidence>
<comment type="cofactor">
    <cofactor evidence="12">
        <name>[2Fe-2S] cluster</name>
        <dbReference type="ChEBI" id="CHEBI:190135"/>
    </cofactor>
    <text evidence="12">Binds 1 [2Fe-2S] cluster per subunit.</text>
</comment>
<dbReference type="AlphaFoldDB" id="A0A5P2H2L9"/>
<dbReference type="GO" id="GO:0051537">
    <property type="term" value="F:2 iron, 2 sulfur cluster binding"/>
    <property type="evidence" value="ECO:0007669"/>
    <property type="project" value="UniProtKB-UniRule"/>
</dbReference>
<evidence type="ECO:0000256" key="11">
    <source>
        <dbReference type="ARBA" id="ARBA00047712"/>
    </source>
</evidence>
<evidence type="ECO:0000259" key="13">
    <source>
        <dbReference type="PROSITE" id="PS51085"/>
    </source>
</evidence>
<dbReference type="Gene3D" id="3.10.20.740">
    <property type="match status" value="1"/>
</dbReference>
<dbReference type="GO" id="GO:0051539">
    <property type="term" value="F:4 iron, 4 sulfur cluster binding"/>
    <property type="evidence" value="ECO:0007669"/>
    <property type="project" value="UniProtKB-KW"/>
</dbReference>
<dbReference type="InterPro" id="IPR054351">
    <property type="entry name" value="NADH_UbQ_OxRdtase_ferredoxin"/>
</dbReference>
<keyword evidence="8 12" id="KW-0408">Iron</keyword>
<evidence type="ECO:0000259" key="14">
    <source>
        <dbReference type="PROSITE" id="PS51669"/>
    </source>
</evidence>
<dbReference type="PROSITE" id="PS00641">
    <property type="entry name" value="COMPLEX1_75K_1"/>
    <property type="match status" value="1"/>
</dbReference>
<evidence type="ECO:0000256" key="9">
    <source>
        <dbReference type="ARBA" id="ARBA00023014"/>
    </source>
</evidence>
<evidence type="ECO:0000259" key="15">
    <source>
        <dbReference type="PROSITE" id="PS51839"/>
    </source>
</evidence>
<dbReference type="GO" id="GO:0008137">
    <property type="term" value="F:NADH dehydrogenase (ubiquinone) activity"/>
    <property type="evidence" value="ECO:0007669"/>
    <property type="project" value="UniProtKB-UniRule"/>
</dbReference>
<dbReference type="PANTHER" id="PTHR43105:SF13">
    <property type="entry name" value="NADH-UBIQUINONE OXIDOREDUCTASE 75 KDA SUBUNIT, MITOCHONDRIAL"/>
    <property type="match status" value="1"/>
</dbReference>
<dbReference type="SUPFAM" id="SSF54292">
    <property type="entry name" value="2Fe-2S ferredoxin-like"/>
    <property type="match status" value="1"/>
</dbReference>
<evidence type="ECO:0000256" key="2">
    <source>
        <dbReference type="ARBA" id="ARBA00005404"/>
    </source>
</evidence>
<evidence type="ECO:0000256" key="3">
    <source>
        <dbReference type="ARBA" id="ARBA00022485"/>
    </source>
</evidence>
<dbReference type="SMART" id="SM00929">
    <property type="entry name" value="NADH-G_4Fe-4S_3"/>
    <property type="match status" value="1"/>
</dbReference>